<evidence type="ECO:0000313" key="3">
    <source>
        <dbReference type="Proteomes" id="UP001454036"/>
    </source>
</evidence>
<name>A0AAV3PA03_LITER</name>
<dbReference type="Gene3D" id="1.25.40.10">
    <property type="entry name" value="Tetratricopeptide repeat domain"/>
    <property type="match status" value="1"/>
</dbReference>
<dbReference type="PANTHER" id="PTHR46578">
    <property type="entry name" value="ARM-REPEAT/TETRATRICOPEPTIDE REPEAT (TPR)-LIKE PROTEIN"/>
    <property type="match status" value="1"/>
</dbReference>
<comment type="caution">
    <text evidence="2">The sequence shown here is derived from an EMBL/GenBank/DDBJ whole genome shotgun (WGS) entry which is preliminary data.</text>
</comment>
<proteinExistence type="predicted"/>
<dbReference type="InterPro" id="IPR011990">
    <property type="entry name" value="TPR-like_helical_dom_sf"/>
</dbReference>
<feature type="domain" description="ARM repeat N-terminal plant" evidence="1">
    <location>
        <begin position="1"/>
        <end position="230"/>
    </location>
</feature>
<evidence type="ECO:0000313" key="2">
    <source>
        <dbReference type="EMBL" id="GAA0148275.1"/>
    </source>
</evidence>
<dbReference type="InterPro" id="IPR016024">
    <property type="entry name" value="ARM-type_fold"/>
</dbReference>
<dbReference type="SUPFAM" id="SSF48452">
    <property type="entry name" value="TPR-like"/>
    <property type="match status" value="1"/>
</dbReference>
<sequence>MSKLDPSTGRNAKQSNFEELHLIVDDDDLLITITSLWNIALSQPNDPEFATPRVFNCLANLVERCINDKSWLSKGKNIYIPYFAAHIIGSYTMNKAQHAEFAVESGVLSPLMELLRGKISWVEQRVAVRALGHLCSHKKSFQAIKYHENEIITLAMKIASNCLHKVYQEFLSLASDQRLEYQKFLMTKGLGGIEAENKKVEEWASQLQGWSLYLLNQFAIKKRSIKLMCNDEFLKSLSGMWGGFGNQNSFAGLGLIRSICHSEDGRKCVSNHQELILSLCNLSRSSDKWQFSAIESLLLLLKDNSTRQKVFHLVLPYLVDLVELSTKSSKGGLTIGDMITQVLLQDYSKVKYGQMVFESEKSQKAIEEVWELKVERRKNDNLMSPQEFRQRKLMVKILQQEGNQKFWSGNVEEAVKKYQNALEFCPMKLIKERIVLYSNRSQCYLLLKEPKVAISDATRALSLSGLKTPHIRSLWRRSQAYDMIEQGRESLMDCLNFIDGRLGLKKKGSNKIPHYAMQMMNKQMNATWIFNSAATVLKTFNELIVEDDSVHDENMMSKTLGLVPETPDIGKEPRKKYENHWAKSILSIGKRSKDVLLRQTGVRKDNAIEGKTYFQDKSI</sequence>
<dbReference type="SUPFAM" id="SSF48371">
    <property type="entry name" value="ARM repeat"/>
    <property type="match status" value="1"/>
</dbReference>
<organism evidence="2 3">
    <name type="scientific">Lithospermum erythrorhizon</name>
    <name type="common">Purple gromwell</name>
    <name type="synonym">Lithospermum officinale var. erythrorhizon</name>
    <dbReference type="NCBI Taxonomy" id="34254"/>
    <lineage>
        <taxon>Eukaryota</taxon>
        <taxon>Viridiplantae</taxon>
        <taxon>Streptophyta</taxon>
        <taxon>Embryophyta</taxon>
        <taxon>Tracheophyta</taxon>
        <taxon>Spermatophyta</taxon>
        <taxon>Magnoliopsida</taxon>
        <taxon>eudicotyledons</taxon>
        <taxon>Gunneridae</taxon>
        <taxon>Pentapetalae</taxon>
        <taxon>asterids</taxon>
        <taxon>lamiids</taxon>
        <taxon>Boraginales</taxon>
        <taxon>Boraginaceae</taxon>
        <taxon>Boraginoideae</taxon>
        <taxon>Lithospermeae</taxon>
        <taxon>Lithospermum</taxon>
    </lineage>
</organism>
<dbReference type="Proteomes" id="UP001454036">
    <property type="component" value="Unassembled WGS sequence"/>
</dbReference>
<gene>
    <name evidence="2" type="ORF">LIER_07764</name>
</gene>
<protein>
    <recommendedName>
        <fullName evidence="1">ARM repeat N-terminal plant domain-containing protein</fullName>
    </recommendedName>
</protein>
<dbReference type="Gene3D" id="1.25.10.10">
    <property type="entry name" value="Leucine-rich Repeat Variant"/>
    <property type="match status" value="1"/>
</dbReference>
<dbReference type="InterPro" id="IPR058868">
    <property type="entry name" value="ARM_7"/>
</dbReference>
<dbReference type="EMBL" id="BAABME010001214">
    <property type="protein sequence ID" value="GAA0148275.1"/>
    <property type="molecule type" value="Genomic_DNA"/>
</dbReference>
<dbReference type="InterPro" id="IPR011989">
    <property type="entry name" value="ARM-like"/>
</dbReference>
<keyword evidence="3" id="KW-1185">Reference proteome</keyword>
<dbReference type="AlphaFoldDB" id="A0AAV3PA03"/>
<accession>A0AAV3PA03</accession>
<dbReference type="Pfam" id="PF26524">
    <property type="entry name" value="ARM_7"/>
    <property type="match status" value="1"/>
</dbReference>
<evidence type="ECO:0000259" key="1">
    <source>
        <dbReference type="Pfam" id="PF26524"/>
    </source>
</evidence>
<dbReference type="PANTHER" id="PTHR46578:SF4">
    <property type="entry name" value="ARM-REPEAT_TETRATRICOPEPTIDE REPEAT (TPR)-LIKE PROTEIN"/>
    <property type="match status" value="1"/>
</dbReference>
<reference evidence="2 3" key="1">
    <citation type="submission" date="2024-01" db="EMBL/GenBank/DDBJ databases">
        <title>The complete chloroplast genome sequence of Lithospermum erythrorhizon: insights into the phylogenetic relationship among Boraginaceae species and the maternal lineages of purple gromwells.</title>
        <authorList>
            <person name="Okada T."/>
            <person name="Watanabe K."/>
        </authorList>
    </citation>
    <scope>NUCLEOTIDE SEQUENCE [LARGE SCALE GENOMIC DNA]</scope>
</reference>